<evidence type="ECO:0000259" key="1">
    <source>
        <dbReference type="Pfam" id="PF02737"/>
    </source>
</evidence>
<dbReference type="AlphaFoldDB" id="X1SY73"/>
<name>X1SY73_9ZZZZ</name>
<evidence type="ECO:0000313" key="2">
    <source>
        <dbReference type="EMBL" id="GAI97903.1"/>
    </source>
</evidence>
<sequence>MQAKDISNISVIGAGMIAPGVAQVFATRNYNVSIYARRAEALTQALESIRANLTMMADRGLGLKSAIEPAISRIKTSTDLAEAAGGAQLVIECLSENMELKQKFFQDLDRICSADTILASNTSVMSITEIAARSDRRERIVGTHFWNPHPLRNREKQTPSCM</sequence>
<dbReference type="GO" id="GO:0070403">
    <property type="term" value="F:NAD+ binding"/>
    <property type="evidence" value="ECO:0007669"/>
    <property type="project" value="InterPro"/>
</dbReference>
<dbReference type="SUPFAM" id="SSF51735">
    <property type="entry name" value="NAD(P)-binding Rossmann-fold domains"/>
    <property type="match status" value="1"/>
</dbReference>
<organism evidence="2">
    <name type="scientific">marine sediment metagenome</name>
    <dbReference type="NCBI Taxonomy" id="412755"/>
    <lineage>
        <taxon>unclassified sequences</taxon>
        <taxon>metagenomes</taxon>
        <taxon>ecological metagenomes</taxon>
    </lineage>
</organism>
<comment type="caution">
    <text evidence="2">The sequence shown here is derived from an EMBL/GenBank/DDBJ whole genome shotgun (WGS) entry which is preliminary data.</text>
</comment>
<dbReference type="GO" id="GO:0016491">
    <property type="term" value="F:oxidoreductase activity"/>
    <property type="evidence" value="ECO:0007669"/>
    <property type="project" value="TreeGrafter"/>
</dbReference>
<dbReference type="PANTHER" id="PTHR48075:SF5">
    <property type="entry name" value="3-HYDROXYBUTYRYL-COA DEHYDROGENASE"/>
    <property type="match status" value="1"/>
</dbReference>
<dbReference type="PANTHER" id="PTHR48075">
    <property type="entry name" value="3-HYDROXYACYL-COA DEHYDROGENASE FAMILY PROTEIN"/>
    <property type="match status" value="1"/>
</dbReference>
<dbReference type="Pfam" id="PF02737">
    <property type="entry name" value="3HCDH_N"/>
    <property type="match status" value="1"/>
</dbReference>
<dbReference type="InterPro" id="IPR036291">
    <property type="entry name" value="NAD(P)-bd_dom_sf"/>
</dbReference>
<dbReference type="GO" id="GO:0006631">
    <property type="term" value="P:fatty acid metabolic process"/>
    <property type="evidence" value="ECO:0007669"/>
    <property type="project" value="InterPro"/>
</dbReference>
<feature type="domain" description="3-hydroxyacyl-CoA dehydrogenase NAD binding" evidence="1">
    <location>
        <begin position="9"/>
        <end position="151"/>
    </location>
</feature>
<gene>
    <name evidence="2" type="ORF">S12H4_35331</name>
</gene>
<protein>
    <recommendedName>
        <fullName evidence="1">3-hydroxyacyl-CoA dehydrogenase NAD binding domain-containing protein</fullName>
    </recommendedName>
</protein>
<dbReference type="Gene3D" id="3.40.50.720">
    <property type="entry name" value="NAD(P)-binding Rossmann-like Domain"/>
    <property type="match status" value="1"/>
</dbReference>
<dbReference type="InterPro" id="IPR006176">
    <property type="entry name" value="3-OHacyl-CoA_DH_NAD-bd"/>
</dbReference>
<proteinExistence type="predicted"/>
<accession>X1SY73</accession>
<dbReference type="EMBL" id="BARW01020972">
    <property type="protein sequence ID" value="GAI97903.1"/>
    <property type="molecule type" value="Genomic_DNA"/>
</dbReference>
<reference evidence="2" key="1">
    <citation type="journal article" date="2014" name="Front. Microbiol.">
        <title>High frequency of phylogenetically diverse reductive dehalogenase-homologous genes in deep subseafloor sedimentary metagenomes.</title>
        <authorList>
            <person name="Kawai M."/>
            <person name="Futagami T."/>
            <person name="Toyoda A."/>
            <person name="Takaki Y."/>
            <person name="Nishi S."/>
            <person name="Hori S."/>
            <person name="Arai W."/>
            <person name="Tsubouchi T."/>
            <person name="Morono Y."/>
            <person name="Uchiyama I."/>
            <person name="Ito T."/>
            <person name="Fujiyama A."/>
            <person name="Inagaki F."/>
            <person name="Takami H."/>
        </authorList>
    </citation>
    <scope>NUCLEOTIDE SEQUENCE</scope>
    <source>
        <strain evidence="2">Expedition CK06-06</strain>
    </source>
</reference>
<feature type="non-terminal residue" evidence="2">
    <location>
        <position position="162"/>
    </location>
</feature>